<evidence type="ECO:0000313" key="2">
    <source>
        <dbReference type="Proteomes" id="UP000248326"/>
    </source>
</evidence>
<proteinExistence type="predicted"/>
<dbReference type="SUPFAM" id="SSF53067">
    <property type="entry name" value="Actin-like ATPase domain"/>
    <property type="match status" value="1"/>
</dbReference>
<keyword evidence="1" id="KW-0418">Kinase</keyword>
<dbReference type="Pfam" id="PF00480">
    <property type="entry name" value="ROK"/>
    <property type="match status" value="1"/>
</dbReference>
<dbReference type="Gene3D" id="3.30.420.40">
    <property type="match status" value="2"/>
</dbReference>
<keyword evidence="2" id="KW-1185">Reference proteome</keyword>
<reference evidence="1 2" key="1">
    <citation type="submission" date="2018-06" db="EMBL/GenBank/DDBJ databases">
        <title>Genomic Encyclopedia of Type Strains, Phase IV (KMG-IV): sequencing the most valuable type-strain genomes for metagenomic binning, comparative biology and taxonomic classification.</title>
        <authorList>
            <person name="Goeker M."/>
        </authorList>
    </citation>
    <scope>NUCLEOTIDE SEQUENCE [LARGE SCALE GENOMIC DNA]</scope>
    <source>
        <strain evidence="1 2">DSM 18048</strain>
    </source>
</reference>
<dbReference type="PANTHER" id="PTHR18964:SF169">
    <property type="entry name" value="N-ACETYLMANNOSAMINE KINASE"/>
    <property type="match status" value="1"/>
</dbReference>
<dbReference type="AlphaFoldDB" id="A0A318SFA7"/>
<gene>
    <name evidence="1" type="ORF">DES52_103225</name>
</gene>
<comment type="caution">
    <text evidence="1">The sequence shown here is derived from an EMBL/GenBank/DDBJ whole genome shotgun (WGS) entry which is preliminary data.</text>
</comment>
<dbReference type="Proteomes" id="UP000248326">
    <property type="component" value="Unassembled WGS sequence"/>
</dbReference>
<dbReference type="EMBL" id="QJSX01000003">
    <property type="protein sequence ID" value="PYE55392.1"/>
    <property type="molecule type" value="Genomic_DNA"/>
</dbReference>
<dbReference type="InterPro" id="IPR000600">
    <property type="entry name" value="ROK"/>
</dbReference>
<name>A0A318SFA7_9DEIO</name>
<dbReference type="GO" id="GO:0019262">
    <property type="term" value="P:N-acetylneuraminate catabolic process"/>
    <property type="evidence" value="ECO:0007669"/>
    <property type="project" value="TreeGrafter"/>
</dbReference>
<dbReference type="GO" id="GO:0009384">
    <property type="term" value="F:N-acylmannosamine kinase activity"/>
    <property type="evidence" value="ECO:0007669"/>
    <property type="project" value="TreeGrafter"/>
</dbReference>
<protein>
    <submittedName>
        <fullName evidence="1">N-acylmannosamine kinase/N-acetylmannosamine-6-phosphate 2-epimerase/N-acetylmannosamine kinase</fullName>
    </submittedName>
</protein>
<dbReference type="PANTHER" id="PTHR18964">
    <property type="entry name" value="ROK (REPRESSOR, ORF, KINASE) FAMILY"/>
    <property type="match status" value="1"/>
</dbReference>
<evidence type="ECO:0000313" key="1">
    <source>
        <dbReference type="EMBL" id="PYE55392.1"/>
    </source>
</evidence>
<accession>A0A318SFA7</accession>
<sequence length="258" mass="27032">MGGTKLAAALVEDARVVERREVAMPKDRSPWRVVQAFVDLGSEWARFAPRVAVAATGHVRRGRVSALNLETLPWTDVDLQSLLRGAFAKPTVVLNDADAAAWGEFRFGAGHGTERFLFVTVSTGVGAGMVLDGRLVEGAEIGFTRLADGTPLELAASGTALDRYAKARGWTGARDVVRHAASDEDAEAALAHAARLIAGKLWDAAKLLDLERVAVGGGLGLASDFRAKLEAHVGVPGLLAPAKLGVDAGLVGAAHWTS</sequence>
<organism evidence="1 2">
    <name type="scientific">Deinococcus yavapaiensis KR-236</name>
    <dbReference type="NCBI Taxonomy" id="694435"/>
    <lineage>
        <taxon>Bacteria</taxon>
        <taxon>Thermotogati</taxon>
        <taxon>Deinococcota</taxon>
        <taxon>Deinococci</taxon>
        <taxon>Deinococcales</taxon>
        <taxon>Deinococcaceae</taxon>
        <taxon>Deinococcus</taxon>
    </lineage>
</organism>
<dbReference type="InterPro" id="IPR043129">
    <property type="entry name" value="ATPase_NBD"/>
</dbReference>
<keyword evidence="1" id="KW-0808">Transferase</keyword>